<dbReference type="EC" id="2.3.1.129" evidence="10"/>
<dbReference type="CDD" id="cd03351">
    <property type="entry name" value="LbH_UDP-GlcNAc_AT"/>
    <property type="match status" value="1"/>
</dbReference>
<dbReference type="NCBIfam" id="TIGR01852">
    <property type="entry name" value="lipid_A_lpxA"/>
    <property type="match status" value="1"/>
</dbReference>
<comment type="subunit">
    <text evidence="10">Homotrimer.</text>
</comment>
<evidence type="ECO:0000256" key="7">
    <source>
        <dbReference type="ARBA" id="ARBA00023098"/>
    </source>
</evidence>
<sequence length="256" mass="28070">MIDPHAIIDPRARLAPNVQVGPWTYIGPDVEIDEGTVIASHVVIKGPTRIGKHNRIYQFSTVGEDTPDLKYKGEPTRLVIGDHNIIREGVTIHRGTIQDRHETTIGNHNLLMAYVHVGHDSVIGNHCILVNNVALAGHVHIDDWAILSGYTLVHQFCKIGAHSFSGMGSAIGKDVPAYVMVNGSPAEAKNINAEGLRRRGFSKEDIATLTRAYKVIYRRGLTLDEALQELESLVASCAPLQILLDSLKQSTRGIVR</sequence>
<comment type="catalytic activity">
    <reaction evidence="10">
        <text>a (3R)-hydroxyacyl-[ACP] + UDP-N-acetyl-alpha-D-glucosamine = a UDP-3-O-[(3R)-3-hydroxyacyl]-N-acetyl-alpha-D-glucosamine + holo-[ACP]</text>
        <dbReference type="Rhea" id="RHEA:67812"/>
        <dbReference type="Rhea" id="RHEA-COMP:9685"/>
        <dbReference type="Rhea" id="RHEA-COMP:9945"/>
        <dbReference type="ChEBI" id="CHEBI:57705"/>
        <dbReference type="ChEBI" id="CHEBI:64479"/>
        <dbReference type="ChEBI" id="CHEBI:78827"/>
        <dbReference type="ChEBI" id="CHEBI:173225"/>
        <dbReference type="EC" id="2.3.1.129"/>
    </reaction>
</comment>
<keyword evidence="5 10" id="KW-0808">Transferase</keyword>
<evidence type="ECO:0000313" key="13">
    <source>
        <dbReference type="Proteomes" id="UP000001036"/>
    </source>
</evidence>
<dbReference type="Pfam" id="PF00132">
    <property type="entry name" value="Hexapep"/>
    <property type="match status" value="2"/>
</dbReference>
<evidence type="ECO:0000256" key="8">
    <source>
        <dbReference type="ARBA" id="ARBA00023315"/>
    </source>
</evidence>
<dbReference type="AlphaFoldDB" id="B3PBR0"/>
<organism evidence="12 13">
    <name type="scientific">Cellvibrio japonicus (strain Ueda107)</name>
    <name type="common">Pseudomonas fluorescens subsp. cellulosa</name>
    <dbReference type="NCBI Taxonomy" id="498211"/>
    <lineage>
        <taxon>Bacteria</taxon>
        <taxon>Pseudomonadati</taxon>
        <taxon>Pseudomonadota</taxon>
        <taxon>Gammaproteobacteria</taxon>
        <taxon>Cellvibrionales</taxon>
        <taxon>Cellvibrionaceae</taxon>
        <taxon>Cellvibrio</taxon>
    </lineage>
</organism>
<dbReference type="HAMAP" id="MF_00387">
    <property type="entry name" value="LpxA"/>
    <property type="match status" value="1"/>
</dbReference>
<evidence type="ECO:0000256" key="2">
    <source>
        <dbReference type="ARBA" id="ARBA00022490"/>
    </source>
</evidence>
<dbReference type="InterPro" id="IPR010137">
    <property type="entry name" value="Lipid_A_LpxA"/>
</dbReference>
<dbReference type="SUPFAM" id="SSF51161">
    <property type="entry name" value="Trimeric LpxA-like enzymes"/>
    <property type="match status" value="1"/>
</dbReference>
<dbReference type="InterPro" id="IPR018357">
    <property type="entry name" value="Hexapep_transf_CS"/>
</dbReference>
<dbReference type="FunFam" id="2.160.10.10:FF:000003">
    <property type="entry name" value="Acyl-[acyl-carrier-protein]--UDP-N-acetylglucosamine O-acyltransferase"/>
    <property type="match status" value="1"/>
</dbReference>
<dbReference type="PROSITE" id="PS00101">
    <property type="entry name" value="HEXAPEP_TRANSFERASES"/>
    <property type="match status" value="1"/>
</dbReference>
<dbReference type="NCBIfam" id="NF003657">
    <property type="entry name" value="PRK05289.1"/>
    <property type="match status" value="1"/>
</dbReference>
<protein>
    <recommendedName>
        <fullName evidence="10">Acyl-[acyl-carrier-protein]--UDP-N-acetylglucosamine O-acyltransferase</fullName>
        <shortName evidence="10">UDP-N-acetylglucosamine acyltransferase</shortName>
        <ecNumber evidence="10">2.3.1.129</ecNumber>
    </recommendedName>
</protein>
<keyword evidence="3 10" id="KW-0444">Lipid biosynthesis</keyword>
<evidence type="ECO:0000256" key="6">
    <source>
        <dbReference type="ARBA" id="ARBA00022737"/>
    </source>
</evidence>
<dbReference type="OrthoDB" id="9807278at2"/>
<dbReference type="UniPathway" id="UPA00359">
    <property type="reaction ID" value="UER00477"/>
</dbReference>
<dbReference type="PANTHER" id="PTHR43480:SF1">
    <property type="entry name" value="ACYL-[ACYL-CARRIER-PROTEIN]--UDP-N-ACETYLGLUCOSAMINE O-ACYLTRANSFERASE, MITOCHONDRIAL-RELATED"/>
    <property type="match status" value="1"/>
</dbReference>
<dbReference type="GO" id="GO:0008780">
    <property type="term" value="F:acyl-[acyl-carrier-protein]-UDP-N-acetylglucosamine O-acyltransferase activity"/>
    <property type="evidence" value="ECO:0007669"/>
    <property type="project" value="UniProtKB-UniRule"/>
</dbReference>
<comment type="pathway">
    <text evidence="10">Glycolipid biosynthesis; lipid IV(A) biosynthesis; lipid IV(A) from (3R)-3-hydroxytetradecanoyl-[acyl-carrier-protein] and UDP-N-acetyl-alpha-D-glucosamine: step 1/6.</text>
</comment>
<dbReference type="HOGENOM" id="CLU_061249_0_0_6"/>
<dbReference type="InterPro" id="IPR029098">
    <property type="entry name" value="Acetyltransf_C"/>
</dbReference>
<dbReference type="Gene3D" id="2.160.10.10">
    <property type="entry name" value="Hexapeptide repeat proteins"/>
    <property type="match status" value="1"/>
</dbReference>
<dbReference type="Pfam" id="PF13720">
    <property type="entry name" value="Acetyltransf_11"/>
    <property type="match status" value="1"/>
</dbReference>
<accession>B3PBR0</accession>
<dbReference type="InterPro" id="IPR001451">
    <property type="entry name" value="Hexapep"/>
</dbReference>
<dbReference type="GO" id="GO:0016020">
    <property type="term" value="C:membrane"/>
    <property type="evidence" value="ECO:0007669"/>
    <property type="project" value="GOC"/>
</dbReference>
<comment type="similarity">
    <text evidence="10">Belongs to the transferase hexapeptide repeat family. LpxA subfamily.</text>
</comment>
<dbReference type="STRING" id="498211.CJA_1124"/>
<evidence type="ECO:0000256" key="9">
    <source>
        <dbReference type="ARBA" id="ARBA00056633"/>
    </source>
</evidence>
<keyword evidence="4 10" id="KW-0441">Lipid A biosynthesis</keyword>
<name>B3PBR0_CELJU</name>
<keyword evidence="7 10" id="KW-0443">Lipid metabolism</keyword>
<comment type="subcellular location">
    <subcellularLocation>
        <location evidence="1 10">Cytoplasm</location>
    </subcellularLocation>
</comment>
<evidence type="ECO:0000256" key="3">
    <source>
        <dbReference type="ARBA" id="ARBA00022516"/>
    </source>
</evidence>
<evidence type="ECO:0000256" key="5">
    <source>
        <dbReference type="ARBA" id="ARBA00022679"/>
    </source>
</evidence>
<evidence type="ECO:0000259" key="11">
    <source>
        <dbReference type="Pfam" id="PF13720"/>
    </source>
</evidence>
<dbReference type="eggNOG" id="COG1043">
    <property type="taxonomic scope" value="Bacteria"/>
</dbReference>
<dbReference type="Proteomes" id="UP000001036">
    <property type="component" value="Chromosome"/>
</dbReference>
<evidence type="ECO:0000313" key="12">
    <source>
        <dbReference type="EMBL" id="ACE86235.1"/>
    </source>
</evidence>
<feature type="domain" description="UDP N-acetylglucosamine O-acyltransferase C-terminal" evidence="11">
    <location>
        <begin position="174"/>
        <end position="255"/>
    </location>
</feature>
<reference evidence="12 13" key="1">
    <citation type="journal article" date="2008" name="J. Bacteriol.">
        <title>Insights into plant cell wall degradation from the genome sequence of the soil bacterium Cellvibrio japonicus.</title>
        <authorList>
            <person name="Deboy R.T."/>
            <person name="Mongodin E.F."/>
            <person name="Fouts D.E."/>
            <person name="Tailford L.E."/>
            <person name="Khouri H."/>
            <person name="Emerson J.B."/>
            <person name="Mohamoud Y."/>
            <person name="Watkins K."/>
            <person name="Henrissat B."/>
            <person name="Gilbert H.J."/>
            <person name="Nelson K.E."/>
        </authorList>
    </citation>
    <scope>NUCLEOTIDE SEQUENCE [LARGE SCALE GENOMIC DNA]</scope>
    <source>
        <strain evidence="12 13">Ueda107</strain>
    </source>
</reference>
<comment type="function">
    <text evidence="9 10">Involved in the biosynthesis of lipid A, a phosphorylated glycolipid that anchors the lipopolysaccharide to the outer membrane of the cell.</text>
</comment>
<evidence type="ECO:0000256" key="4">
    <source>
        <dbReference type="ARBA" id="ARBA00022556"/>
    </source>
</evidence>
<dbReference type="KEGG" id="cja:CJA_1124"/>
<proteinExistence type="inferred from homology"/>
<dbReference type="InterPro" id="IPR011004">
    <property type="entry name" value="Trimer_LpxA-like_sf"/>
</dbReference>
<dbReference type="PANTHER" id="PTHR43480">
    <property type="entry name" value="ACYL-[ACYL-CARRIER-PROTEIN]--UDP-N-ACETYLGLUCOSAMINE O-ACYLTRANSFERASE"/>
    <property type="match status" value="1"/>
</dbReference>
<dbReference type="PIRSF" id="PIRSF000456">
    <property type="entry name" value="UDP-GlcNAc_acltr"/>
    <property type="match status" value="1"/>
</dbReference>
<keyword evidence="2 10" id="KW-0963">Cytoplasm</keyword>
<evidence type="ECO:0000256" key="10">
    <source>
        <dbReference type="HAMAP-Rule" id="MF_00387"/>
    </source>
</evidence>
<dbReference type="GO" id="GO:0005737">
    <property type="term" value="C:cytoplasm"/>
    <property type="evidence" value="ECO:0007669"/>
    <property type="project" value="UniProtKB-SubCell"/>
</dbReference>
<keyword evidence="6 10" id="KW-0677">Repeat</keyword>
<dbReference type="EMBL" id="CP000934">
    <property type="protein sequence ID" value="ACE86235.1"/>
    <property type="molecule type" value="Genomic_DNA"/>
</dbReference>
<gene>
    <name evidence="10 12" type="primary">lpxA</name>
    <name evidence="12" type="ordered locus">CJA_1124</name>
</gene>
<keyword evidence="13" id="KW-1185">Reference proteome</keyword>
<dbReference type="RefSeq" id="WP_012486772.1">
    <property type="nucleotide sequence ID" value="NC_010995.1"/>
</dbReference>
<dbReference type="Gene3D" id="1.20.1180.10">
    <property type="entry name" value="Udp N-acetylglucosamine O-acyltransferase, C-terminal domain"/>
    <property type="match status" value="1"/>
</dbReference>
<evidence type="ECO:0000256" key="1">
    <source>
        <dbReference type="ARBA" id="ARBA00004496"/>
    </source>
</evidence>
<dbReference type="InterPro" id="IPR037157">
    <property type="entry name" value="Acetyltransf_C_sf"/>
</dbReference>
<keyword evidence="8 10" id="KW-0012">Acyltransferase</keyword>
<dbReference type="GO" id="GO:0009245">
    <property type="term" value="P:lipid A biosynthetic process"/>
    <property type="evidence" value="ECO:0007669"/>
    <property type="project" value="UniProtKB-UniRule"/>
</dbReference>